<accession>A0A1Z4MST6</accession>
<dbReference type="PROSITE" id="PS50076">
    <property type="entry name" value="DNAJ_2"/>
    <property type="match status" value="1"/>
</dbReference>
<dbReference type="Proteomes" id="UP000218785">
    <property type="component" value="Chromosome"/>
</dbReference>
<keyword evidence="4" id="KW-0472">Membrane</keyword>
<reference evidence="6 7" key="1">
    <citation type="submission" date="2017-06" db="EMBL/GenBank/DDBJ databases">
        <title>Genome sequencing of cyanobaciteial culture collection at National Institute for Environmental Studies (NIES).</title>
        <authorList>
            <person name="Hirose Y."/>
            <person name="Shimura Y."/>
            <person name="Fujisawa T."/>
            <person name="Nakamura Y."/>
            <person name="Kawachi M."/>
        </authorList>
    </citation>
    <scope>NUCLEOTIDE SEQUENCE [LARGE SCALE GENOMIC DNA]</scope>
    <source>
        <strain evidence="6 7">NIES-37</strain>
    </source>
</reference>
<dbReference type="PROSITE" id="PS50082">
    <property type="entry name" value="WD_REPEATS_2"/>
    <property type="match status" value="7"/>
</dbReference>
<feature type="repeat" description="WD" evidence="3">
    <location>
        <begin position="399"/>
        <end position="440"/>
    </location>
</feature>
<dbReference type="PRINTS" id="PR00625">
    <property type="entry name" value="JDOMAIN"/>
</dbReference>
<feature type="repeat" description="WD" evidence="3">
    <location>
        <begin position="267"/>
        <end position="308"/>
    </location>
</feature>
<dbReference type="Gene3D" id="2.130.10.10">
    <property type="entry name" value="YVTN repeat-like/Quinoprotein amine dehydrogenase"/>
    <property type="match status" value="3"/>
</dbReference>
<evidence type="ECO:0000313" key="7">
    <source>
        <dbReference type="Proteomes" id="UP000218785"/>
    </source>
</evidence>
<dbReference type="PROSITE" id="PS00678">
    <property type="entry name" value="WD_REPEATS_1"/>
    <property type="match status" value="3"/>
</dbReference>
<dbReference type="Gene3D" id="1.10.287.110">
    <property type="entry name" value="DnaJ domain"/>
    <property type="match status" value="1"/>
</dbReference>
<dbReference type="PRINTS" id="PR00320">
    <property type="entry name" value="GPROTEINBRPT"/>
</dbReference>
<dbReference type="Pfam" id="PF00226">
    <property type="entry name" value="DnaJ"/>
    <property type="match status" value="1"/>
</dbReference>
<feature type="repeat" description="WD" evidence="3">
    <location>
        <begin position="489"/>
        <end position="511"/>
    </location>
</feature>
<dbReference type="SUPFAM" id="SSF46565">
    <property type="entry name" value="Chaperone J-domain"/>
    <property type="match status" value="1"/>
</dbReference>
<evidence type="ECO:0000256" key="2">
    <source>
        <dbReference type="ARBA" id="ARBA00022737"/>
    </source>
</evidence>
<evidence type="ECO:0000256" key="1">
    <source>
        <dbReference type="ARBA" id="ARBA00022574"/>
    </source>
</evidence>
<dbReference type="InterPro" id="IPR001680">
    <property type="entry name" value="WD40_rpt"/>
</dbReference>
<dbReference type="Pfam" id="PF00400">
    <property type="entry name" value="WD40"/>
    <property type="match status" value="7"/>
</dbReference>
<keyword evidence="1 3" id="KW-0853">WD repeat</keyword>
<gene>
    <name evidence="6" type="ORF">NIES37_04630</name>
</gene>
<dbReference type="SUPFAM" id="SSF50978">
    <property type="entry name" value="WD40 repeat-like"/>
    <property type="match status" value="1"/>
</dbReference>
<keyword evidence="2" id="KW-0677">Repeat</keyword>
<evidence type="ECO:0000259" key="5">
    <source>
        <dbReference type="PROSITE" id="PS50076"/>
    </source>
</evidence>
<feature type="transmembrane region" description="Helical" evidence="4">
    <location>
        <begin position="69"/>
        <end position="94"/>
    </location>
</feature>
<dbReference type="InterPro" id="IPR036869">
    <property type="entry name" value="J_dom_sf"/>
</dbReference>
<dbReference type="InterPro" id="IPR020472">
    <property type="entry name" value="WD40_PAC1"/>
</dbReference>
<dbReference type="CDD" id="cd06257">
    <property type="entry name" value="DnaJ"/>
    <property type="match status" value="1"/>
</dbReference>
<feature type="repeat" description="WD" evidence="3">
    <location>
        <begin position="357"/>
        <end position="398"/>
    </location>
</feature>
<keyword evidence="4" id="KW-0812">Transmembrane</keyword>
<dbReference type="PROSITE" id="PS50294">
    <property type="entry name" value="WD_REPEATS_REGION"/>
    <property type="match status" value="6"/>
</dbReference>
<feature type="repeat" description="WD" evidence="3">
    <location>
        <begin position="225"/>
        <end position="266"/>
    </location>
</feature>
<feature type="repeat" description="WD" evidence="3">
    <location>
        <begin position="315"/>
        <end position="346"/>
    </location>
</feature>
<feature type="transmembrane region" description="Helical" evidence="4">
    <location>
        <begin position="34"/>
        <end position="57"/>
    </location>
</feature>
<dbReference type="EMBL" id="AP018248">
    <property type="protein sequence ID" value="BAY96530.1"/>
    <property type="molecule type" value="Genomic_DNA"/>
</dbReference>
<dbReference type="PANTHER" id="PTHR19879">
    <property type="entry name" value="TRANSCRIPTION INITIATION FACTOR TFIID"/>
    <property type="match status" value="1"/>
</dbReference>
<evidence type="ECO:0000256" key="3">
    <source>
        <dbReference type="PROSITE-ProRule" id="PRU00221"/>
    </source>
</evidence>
<organism evidence="6 7">
    <name type="scientific">Tolypothrix tenuis PCC 7101</name>
    <dbReference type="NCBI Taxonomy" id="231146"/>
    <lineage>
        <taxon>Bacteria</taxon>
        <taxon>Bacillati</taxon>
        <taxon>Cyanobacteriota</taxon>
        <taxon>Cyanophyceae</taxon>
        <taxon>Nostocales</taxon>
        <taxon>Tolypothrichaceae</taxon>
        <taxon>Tolypothrix</taxon>
    </lineage>
</organism>
<dbReference type="InterPro" id="IPR019775">
    <property type="entry name" value="WD40_repeat_CS"/>
</dbReference>
<protein>
    <recommendedName>
        <fullName evidence="5">J domain-containing protein</fullName>
    </recommendedName>
</protein>
<dbReference type="AlphaFoldDB" id="A0A1Z4MST6"/>
<dbReference type="SMART" id="SM00320">
    <property type="entry name" value="WD40"/>
    <property type="match status" value="7"/>
</dbReference>
<dbReference type="RefSeq" id="WP_096573741.1">
    <property type="nucleotide sequence ID" value="NZ_CAWNJS010000001.1"/>
</dbReference>
<proteinExistence type="predicted"/>
<dbReference type="SMART" id="SM00271">
    <property type="entry name" value="DnaJ"/>
    <property type="match status" value="1"/>
</dbReference>
<feature type="domain" description="J" evidence="5">
    <location>
        <begin position="528"/>
        <end position="592"/>
    </location>
</feature>
<dbReference type="InterPro" id="IPR015943">
    <property type="entry name" value="WD40/YVTN_repeat-like_dom_sf"/>
</dbReference>
<dbReference type="PANTHER" id="PTHR19879:SF9">
    <property type="entry name" value="TRANSCRIPTION INITIATION FACTOR TFIID SUBUNIT 5"/>
    <property type="match status" value="1"/>
</dbReference>
<sequence>MTQNSQTGAAFIAGGSITGAGVSATVGGMGLAGGFGAVGLGTIPVVGIGAVGGAAAYGAFSAIAQGDAAAFGAMGIGAVGGAGFSSVVGGMGLVAPKIGLVVGIGTVPMVGVGAVVGLAAYGIAKLLDESESKETSAQVFERMEEKVLAMDDYAAAVMELEAFLSGEDLNPKFAALEIEDELEQLKAELKEKNQTNPEPSPAKIETKIIPPTTATTEAWKCIRTLKGHSAAVNAIAISPDSNLLATGSNDKQVHLWDLSSGKWLYTFSGQAEAVLSVAISPDGQKIVSGSVDRKISSWQIDTRKFLRTFFYLNSPYSHNGFIHSVAFSSDGKYIVSGSNDKTIRIWGCYTGTIKCTLNGHLDAVLAVIFSPDSKTIVSGSADKTIRIWDVNTRKQRSILSGHLAAVNTVVISSDGQTLISGSTDTTIKIWNLNTGELLHTLTRHSTAVLSISLSINSNTLASSSSDGVINIWHLPTGEIIQTFYGRSPVAFSPDGKSLISGGNNATIQIWQRTQSFDKFTLENIDSELWWEVLGVDRDAHPNEVKLAYRRLARFYHPDLNASENAKASMQSINQAYQKFLEQWNSHIHSRFY</sequence>
<keyword evidence="4" id="KW-1133">Transmembrane helix</keyword>
<dbReference type="InterPro" id="IPR036322">
    <property type="entry name" value="WD40_repeat_dom_sf"/>
</dbReference>
<evidence type="ECO:0000256" key="4">
    <source>
        <dbReference type="SAM" id="Phobius"/>
    </source>
</evidence>
<dbReference type="CDD" id="cd00200">
    <property type="entry name" value="WD40"/>
    <property type="match status" value="1"/>
</dbReference>
<keyword evidence="7" id="KW-1185">Reference proteome</keyword>
<feature type="repeat" description="WD" evidence="3">
    <location>
        <begin position="441"/>
        <end position="482"/>
    </location>
</feature>
<dbReference type="KEGG" id="ttq:NIES37_04630"/>
<evidence type="ECO:0000313" key="6">
    <source>
        <dbReference type="EMBL" id="BAY96530.1"/>
    </source>
</evidence>
<feature type="transmembrane region" description="Helical" evidence="4">
    <location>
        <begin position="100"/>
        <end position="124"/>
    </location>
</feature>
<dbReference type="InterPro" id="IPR001623">
    <property type="entry name" value="DnaJ_domain"/>
</dbReference>
<name>A0A1Z4MST6_9CYAN</name>